<dbReference type="InterPro" id="IPR013154">
    <property type="entry name" value="ADH-like_N"/>
</dbReference>
<name>A0A367CG73_9ENTE</name>
<organism evidence="3 4">
    <name type="scientific">Enterococcus durans</name>
    <dbReference type="NCBI Taxonomy" id="53345"/>
    <lineage>
        <taxon>Bacteria</taxon>
        <taxon>Bacillati</taxon>
        <taxon>Bacillota</taxon>
        <taxon>Bacilli</taxon>
        <taxon>Lactobacillales</taxon>
        <taxon>Enterococcaceae</taxon>
        <taxon>Enterococcus</taxon>
    </lineage>
</organism>
<proteinExistence type="predicted"/>
<dbReference type="PANTHER" id="PTHR45033:SF3">
    <property type="entry name" value="DEHYDROGENASE, PUTATIVE (AFU_ORTHOLOGUE AFUA_2G13270)-RELATED"/>
    <property type="match status" value="1"/>
</dbReference>
<dbReference type="PANTHER" id="PTHR45033">
    <property type="match status" value="1"/>
</dbReference>
<comment type="caution">
    <text evidence="3">The sequence shown here is derived from an EMBL/GenBank/DDBJ whole genome shotgun (WGS) entry which is preliminary data.</text>
</comment>
<dbReference type="Gene3D" id="3.90.180.10">
    <property type="entry name" value="Medium-chain alcohol dehydrogenases, catalytic domain"/>
    <property type="match status" value="1"/>
</dbReference>
<evidence type="ECO:0000313" key="3">
    <source>
        <dbReference type="EMBL" id="RCA11564.1"/>
    </source>
</evidence>
<dbReference type="Proteomes" id="UP000252797">
    <property type="component" value="Unassembled WGS sequence"/>
</dbReference>
<evidence type="ECO:0000313" key="4">
    <source>
        <dbReference type="Proteomes" id="UP000252797"/>
    </source>
</evidence>
<dbReference type="SUPFAM" id="SSF50129">
    <property type="entry name" value="GroES-like"/>
    <property type="match status" value="1"/>
</dbReference>
<dbReference type="EMBL" id="LEPB01000004">
    <property type="protein sequence ID" value="RCA10231.1"/>
    <property type="molecule type" value="Genomic_DNA"/>
</dbReference>
<dbReference type="RefSeq" id="WP_198324535.1">
    <property type="nucleotide sequence ID" value="NZ_CAXUDG010000032.1"/>
</dbReference>
<dbReference type="GeneID" id="60596011"/>
<evidence type="ECO:0000259" key="1">
    <source>
        <dbReference type="Pfam" id="PF08240"/>
    </source>
</evidence>
<evidence type="ECO:0000313" key="2">
    <source>
        <dbReference type="EMBL" id="RCA10231.1"/>
    </source>
</evidence>
<accession>A0A367CG73</accession>
<protein>
    <recommendedName>
        <fullName evidence="1">Alcohol dehydrogenase-like N-terminal domain-containing protein</fullName>
    </recommendedName>
</protein>
<dbReference type="InterPro" id="IPR052711">
    <property type="entry name" value="Zinc_ADH-like"/>
</dbReference>
<dbReference type="InterPro" id="IPR011032">
    <property type="entry name" value="GroES-like_sf"/>
</dbReference>
<reference evidence="3 4" key="1">
    <citation type="submission" date="2015-06" db="EMBL/GenBank/DDBJ databases">
        <title>The Genome Sequence of Enterococcus durans 4EA1.</title>
        <authorList>
            <consortium name="The Broad Institute Genomics Platform"/>
            <consortium name="The Broad Institute Genome Sequencing Center for Infectious Disease"/>
            <person name="Earl A.M."/>
            <person name="Van Tyne D."/>
            <person name="Lebreton F."/>
            <person name="Saavedra J.T."/>
            <person name="Gilmore M.S."/>
            <person name="Manson Mcguire A."/>
            <person name="Clock S."/>
            <person name="Crupain M."/>
            <person name="Rangan U."/>
            <person name="Young S."/>
            <person name="Abouelleil A."/>
            <person name="Cao P."/>
            <person name="Chapman S.B."/>
            <person name="Griggs A."/>
            <person name="Priest M."/>
            <person name="Shea T."/>
            <person name="Wortman J."/>
            <person name="Nusbaum C."/>
            <person name="Birren B."/>
        </authorList>
    </citation>
    <scope>NUCLEOTIDE SEQUENCE [LARGE SCALE GENOMIC DNA]</scope>
    <source>
        <strain evidence="3 4">4EA1</strain>
    </source>
</reference>
<gene>
    <name evidence="2" type="ORF">EA71_00981</name>
    <name evidence="3" type="ORF">EA71_02329</name>
</gene>
<dbReference type="EMBL" id="LEPB01000004">
    <property type="protein sequence ID" value="RCA11564.1"/>
    <property type="molecule type" value="Genomic_DNA"/>
</dbReference>
<dbReference type="Pfam" id="PF08240">
    <property type="entry name" value="ADH_N"/>
    <property type="match status" value="1"/>
</dbReference>
<dbReference type="AlphaFoldDB" id="A0A367CG73"/>
<feature type="domain" description="Alcohol dehydrogenase-like N-terminal" evidence="1">
    <location>
        <begin position="28"/>
        <end position="93"/>
    </location>
</feature>
<sequence length="118" mass="12954">MMKAVVLDELGNLASLNYKEVDVPSPEEGEVVVKLRAAAVNRRELMIAKGQYQGARAPIILGSDGAGEVYSLGNLVKSFSVGDQVIINPGLNWGKDNNKKMLIFLFWECLKMVLMLNT</sequence>